<dbReference type="GO" id="GO:0097063">
    <property type="term" value="F:cadmium ion sensor activity"/>
    <property type="evidence" value="ECO:0007669"/>
    <property type="project" value="TreeGrafter"/>
</dbReference>
<dbReference type="GO" id="GO:0010288">
    <property type="term" value="P:response to lead ion"/>
    <property type="evidence" value="ECO:0007669"/>
    <property type="project" value="TreeGrafter"/>
</dbReference>
<dbReference type="GeneID" id="30321860"/>
<dbReference type="InterPro" id="IPR036390">
    <property type="entry name" value="WH_DNA-bd_sf"/>
</dbReference>
<name>A0A0F7D2F8_SERFO</name>
<gene>
    <name evidence="1" type="ORF">NCTC12965_00302</name>
</gene>
<dbReference type="PANTHER" id="PTHR39168">
    <property type="entry name" value="TRANSCRIPTIONAL REGULATOR-RELATED"/>
    <property type="match status" value="1"/>
</dbReference>
<dbReference type="Gene3D" id="1.10.10.10">
    <property type="entry name" value="Winged helix-like DNA-binding domain superfamily/Winged helix DNA-binding domain"/>
    <property type="match status" value="1"/>
</dbReference>
<dbReference type="PRINTS" id="PR00778">
    <property type="entry name" value="HTHARSR"/>
</dbReference>
<dbReference type="NCBIfam" id="NF033788">
    <property type="entry name" value="HTH_metalloreg"/>
    <property type="match status" value="1"/>
</dbReference>
<dbReference type="STRING" id="47917.AV650_12390"/>
<dbReference type="InterPro" id="IPR052543">
    <property type="entry name" value="HTH_Metal-responsive_Reg"/>
</dbReference>
<dbReference type="InterPro" id="IPR011991">
    <property type="entry name" value="ArsR-like_HTH"/>
</dbReference>
<dbReference type="InterPro" id="IPR001845">
    <property type="entry name" value="HTH_ArsR_DNA-bd_dom"/>
</dbReference>
<dbReference type="KEGG" id="sfw:WN53_16925"/>
<dbReference type="CDD" id="cd00090">
    <property type="entry name" value="HTH_ARSR"/>
    <property type="match status" value="1"/>
</dbReference>
<dbReference type="SMART" id="SM00418">
    <property type="entry name" value="HTH_ARSR"/>
    <property type="match status" value="1"/>
</dbReference>
<dbReference type="AlphaFoldDB" id="A0A0F7D2F8"/>
<protein>
    <submittedName>
        <fullName evidence="1">Uncharacterized protein conserved in archaea</fullName>
    </submittedName>
</protein>
<dbReference type="RefSeq" id="WP_024485973.1">
    <property type="nucleotide sequence ID" value="NZ_CAMITP010000004.1"/>
</dbReference>
<sequence length="227" mass="24683">MNDNTLEDRLAALTAAIADRTRARMLCLLMDGRAYTATELSAAVDVAASTASSHLARLQEQNLIGCVKQGRNRFYRLAGKPVADMLESLMALAGVERPTVKSSTPASLRYARTCYDHMAGEIAVQIHHQLLARAWLIGDNDYQLSESGQAALTQLGIDCSPAPTRRRFACDCLDWSERKAHLGGALGAAMLAAFEKRGWVQRQLDSRELQLTAAGRKALSAHFGLAL</sequence>
<dbReference type="EMBL" id="CABEEZ010000014">
    <property type="protein sequence ID" value="VTR16944.1"/>
    <property type="molecule type" value="Genomic_DNA"/>
</dbReference>
<dbReference type="Pfam" id="PF01022">
    <property type="entry name" value="HTH_5"/>
    <property type="match status" value="1"/>
</dbReference>
<proteinExistence type="predicted"/>
<evidence type="ECO:0000313" key="1">
    <source>
        <dbReference type="EMBL" id="VTR16944.1"/>
    </source>
</evidence>
<organism evidence="1">
    <name type="scientific">Serratia fonticola</name>
    <dbReference type="NCBI Taxonomy" id="47917"/>
    <lineage>
        <taxon>Bacteria</taxon>
        <taxon>Pseudomonadati</taxon>
        <taxon>Pseudomonadota</taxon>
        <taxon>Gammaproteobacteria</taxon>
        <taxon>Enterobacterales</taxon>
        <taxon>Yersiniaceae</taxon>
        <taxon>Serratia</taxon>
    </lineage>
</organism>
<dbReference type="InterPro" id="IPR036388">
    <property type="entry name" value="WH-like_DNA-bd_sf"/>
</dbReference>
<reference evidence="1" key="1">
    <citation type="submission" date="2019-05" db="EMBL/GenBank/DDBJ databases">
        <authorList>
            <consortium name="Pathogen Informatics"/>
        </authorList>
    </citation>
    <scope>NUCLEOTIDE SEQUENCE [LARGE SCALE GENOMIC DNA]</scope>
    <source>
        <strain evidence="1">NCTC12965</strain>
    </source>
</reference>
<dbReference type="GO" id="GO:0003677">
    <property type="term" value="F:DNA binding"/>
    <property type="evidence" value="ECO:0007669"/>
    <property type="project" value="TreeGrafter"/>
</dbReference>
<dbReference type="PROSITE" id="PS50987">
    <property type="entry name" value="HTH_ARSR_2"/>
    <property type="match status" value="1"/>
</dbReference>
<dbReference type="SUPFAM" id="SSF46785">
    <property type="entry name" value="Winged helix' DNA-binding domain"/>
    <property type="match status" value="1"/>
</dbReference>
<dbReference type="PANTHER" id="PTHR39168:SF2">
    <property type="entry name" value="HTH-TYPE TRANSCRIPTIONAL REGULATOR CMTR"/>
    <property type="match status" value="1"/>
</dbReference>
<accession>A0A0F7D2F8</accession>
<dbReference type="GO" id="GO:0032791">
    <property type="term" value="F:lead ion binding"/>
    <property type="evidence" value="ECO:0007669"/>
    <property type="project" value="TreeGrafter"/>
</dbReference>
<dbReference type="GO" id="GO:0003700">
    <property type="term" value="F:DNA-binding transcription factor activity"/>
    <property type="evidence" value="ECO:0007669"/>
    <property type="project" value="InterPro"/>
</dbReference>
<dbReference type="GO" id="GO:0046686">
    <property type="term" value="P:response to cadmium ion"/>
    <property type="evidence" value="ECO:0007669"/>
    <property type="project" value="TreeGrafter"/>
</dbReference>